<keyword evidence="2" id="KW-1185">Reference proteome</keyword>
<dbReference type="Proteomes" id="UP000005239">
    <property type="component" value="Unassembled WGS sequence"/>
</dbReference>
<protein>
    <submittedName>
        <fullName evidence="1">Uncharacterized protein</fullName>
    </submittedName>
</protein>
<proteinExistence type="predicted"/>
<reference evidence="2" key="1">
    <citation type="journal article" date="2008" name="Nat. Genet.">
        <title>The Pristionchus pacificus genome provides a unique perspective on nematode lifestyle and parasitism.</title>
        <authorList>
            <person name="Dieterich C."/>
            <person name="Clifton S.W."/>
            <person name="Schuster L.N."/>
            <person name="Chinwalla A."/>
            <person name="Delehaunty K."/>
            <person name="Dinkelacker I."/>
            <person name="Fulton L."/>
            <person name="Fulton R."/>
            <person name="Godfrey J."/>
            <person name="Minx P."/>
            <person name="Mitreva M."/>
            <person name="Roeseler W."/>
            <person name="Tian H."/>
            <person name="Witte H."/>
            <person name="Yang S.P."/>
            <person name="Wilson R.K."/>
            <person name="Sommer R.J."/>
        </authorList>
    </citation>
    <scope>NUCLEOTIDE SEQUENCE [LARGE SCALE GENOMIC DNA]</scope>
    <source>
        <strain evidence="2">PS312</strain>
    </source>
</reference>
<evidence type="ECO:0000313" key="1">
    <source>
        <dbReference type="EnsemblMetazoa" id="PPA41921.1"/>
    </source>
</evidence>
<accession>A0A8R1YW73</accession>
<accession>A0A2A6BRE4</accession>
<evidence type="ECO:0000313" key="2">
    <source>
        <dbReference type="Proteomes" id="UP000005239"/>
    </source>
</evidence>
<name>A0A2A6BRE4_PRIPA</name>
<gene>
    <name evidence="1" type="primary">WBGene00280290</name>
</gene>
<dbReference type="EnsemblMetazoa" id="PPA41921.1">
    <property type="protein sequence ID" value="PPA41921.1"/>
    <property type="gene ID" value="WBGene00280290"/>
</dbReference>
<organism evidence="1 2">
    <name type="scientific">Pristionchus pacificus</name>
    <name type="common">Parasitic nematode worm</name>
    <dbReference type="NCBI Taxonomy" id="54126"/>
    <lineage>
        <taxon>Eukaryota</taxon>
        <taxon>Metazoa</taxon>
        <taxon>Ecdysozoa</taxon>
        <taxon>Nematoda</taxon>
        <taxon>Chromadorea</taxon>
        <taxon>Rhabditida</taxon>
        <taxon>Rhabditina</taxon>
        <taxon>Diplogasteromorpha</taxon>
        <taxon>Diplogasteroidea</taxon>
        <taxon>Neodiplogasteridae</taxon>
        <taxon>Pristionchus</taxon>
    </lineage>
</organism>
<sequence length="247" mass="29236">MMNLSTLPADVIRIIVLMEKPESIDHMRLISPGWNAMVLGTLSNRKQLPEISHLIWSRTQSGLDPIKTVDMKRRSQYWNEESFYEDRGCTEVIQINDPKFAAKLRRCSHIDTLELNKWMIFDNIRDYLCEIPVRKIRADQITFEAQGTLLAMIRLHQVQHLEITAHLFKKRNLHEFIIQSMECLHSIKLFELIPDWDRLSQYVPTEVSFEDLARELNNSLCVRAHFYPDNIQTDFHWLHVQRIVPTQ</sequence>
<dbReference type="AlphaFoldDB" id="A0A2A6BRE4"/>
<reference evidence="1" key="2">
    <citation type="submission" date="2022-06" db="UniProtKB">
        <authorList>
            <consortium name="EnsemblMetazoa"/>
        </authorList>
    </citation>
    <scope>IDENTIFICATION</scope>
    <source>
        <strain evidence="1">PS312</strain>
    </source>
</reference>